<evidence type="ECO:0000256" key="4">
    <source>
        <dbReference type="ARBA" id="ARBA00022525"/>
    </source>
</evidence>
<evidence type="ECO:0000256" key="1">
    <source>
        <dbReference type="ARBA" id="ARBA00004191"/>
    </source>
</evidence>
<dbReference type="InterPro" id="IPR000743">
    <property type="entry name" value="Glyco_hydro_28"/>
</dbReference>
<evidence type="ECO:0000256" key="3">
    <source>
        <dbReference type="ARBA" id="ARBA00022512"/>
    </source>
</evidence>
<evidence type="ECO:0000256" key="2">
    <source>
        <dbReference type="ARBA" id="ARBA00008834"/>
    </source>
</evidence>
<dbReference type="SUPFAM" id="SSF51126">
    <property type="entry name" value="Pectin lyase-like"/>
    <property type="match status" value="1"/>
</dbReference>
<keyword evidence="4" id="KW-0964">Secreted</keyword>
<accession>A0AAD3TIP7</accession>
<keyword evidence="10" id="KW-0732">Signal</keyword>
<comment type="caution">
    <text evidence="11">The sequence shown here is derived from an EMBL/GenBank/DDBJ whole genome shotgun (WGS) entry which is preliminary data.</text>
</comment>
<keyword evidence="7" id="KW-0961">Cell wall biogenesis/degradation</keyword>
<keyword evidence="12" id="KW-1185">Reference proteome</keyword>
<dbReference type="GO" id="GO:0005975">
    <property type="term" value="P:carbohydrate metabolic process"/>
    <property type="evidence" value="ECO:0007669"/>
    <property type="project" value="InterPro"/>
</dbReference>
<comment type="similarity">
    <text evidence="2 9">Belongs to the glycosyl hydrolase 28 family.</text>
</comment>
<dbReference type="InterPro" id="IPR012334">
    <property type="entry name" value="Pectin_lyas_fold"/>
</dbReference>
<dbReference type="PROSITE" id="PS00502">
    <property type="entry name" value="POLYGALACTURONASE"/>
    <property type="match status" value="1"/>
</dbReference>
<gene>
    <name evidence="11" type="ORF">Nepgr_031534</name>
</gene>
<keyword evidence="5 9" id="KW-0378">Hydrolase</keyword>
<feature type="chain" id="PRO_5042274406" description="Polygalacturonase" evidence="10">
    <location>
        <begin position="20"/>
        <end position="391"/>
    </location>
</feature>
<dbReference type="GO" id="GO:0004650">
    <property type="term" value="F:polygalacturonase activity"/>
    <property type="evidence" value="ECO:0007669"/>
    <property type="project" value="InterPro"/>
</dbReference>
<reference evidence="11" key="1">
    <citation type="submission" date="2023-05" db="EMBL/GenBank/DDBJ databases">
        <title>Nepenthes gracilis genome sequencing.</title>
        <authorList>
            <person name="Fukushima K."/>
        </authorList>
    </citation>
    <scope>NUCLEOTIDE SEQUENCE</scope>
    <source>
        <strain evidence="11">SING2019-196</strain>
    </source>
</reference>
<evidence type="ECO:0000256" key="9">
    <source>
        <dbReference type="RuleBase" id="RU361169"/>
    </source>
</evidence>
<evidence type="ECO:0000256" key="8">
    <source>
        <dbReference type="PROSITE-ProRule" id="PRU10052"/>
    </source>
</evidence>
<dbReference type="Gene3D" id="2.160.20.10">
    <property type="entry name" value="Single-stranded right-handed beta-helix, Pectin lyase-like"/>
    <property type="match status" value="1"/>
</dbReference>
<dbReference type="EMBL" id="BSYO01000036">
    <property type="protein sequence ID" value="GMH29691.1"/>
    <property type="molecule type" value="Genomic_DNA"/>
</dbReference>
<dbReference type="FunFam" id="2.160.20.10:FF:000004">
    <property type="entry name" value="Pectin lyase-like superfamily protein"/>
    <property type="match status" value="1"/>
</dbReference>
<evidence type="ECO:0000256" key="7">
    <source>
        <dbReference type="ARBA" id="ARBA00023316"/>
    </source>
</evidence>
<keyword evidence="3" id="KW-0134">Cell wall</keyword>
<evidence type="ECO:0000313" key="12">
    <source>
        <dbReference type="Proteomes" id="UP001279734"/>
    </source>
</evidence>
<evidence type="ECO:0000256" key="5">
    <source>
        <dbReference type="ARBA" id="ARBA00022801"/>
    </source>
</evidence>
<dbReference type="Proteomes" id="UP001279734">
    <property type="component" value="Unassembled WGS sequence"/>
</dbReference>
<feature type="active site" evidence="8">
    <location>
        <position position="239"/>
    </location>
</feature>
<dbReference type="AlphaFoldDB" id="A0AAD3TIP7"/>
<evidence type="ECO:0008006" key="13">
    <source>
        <dbReference type="Google" id="ProtNLM"/>
    </source>
</evidence>
<comment type="subcellular location">
    <subcellularLocation>
        <location evidence="1">Secreted</location>
        <location evidence="1">Cell wall</location>
    </subcellularLocation>
</comment>
<organism evidence="11 12">
    <name type="scientific">Nepenthes gracilis</name>
    <name type="common">Slender pitcher plant</name>
    <dbReference type="NCBI Taxonomy" id="150966"/>
    <lineage>
        <taxon>Eukaryota</taxon>
        <taxon>Viridiplantae</taxon>
        <taxon>Streptophyta</taxon>
        <taxon>Embryophyta</taxon>
        <taxon>Tracheophyta</taxon>
        <taxon>Spermatophyta</taxon>
        <taxon>Magnoliopsida</taxon>
        <taxon>eudicotyledons</taxon>
        <taxon>Gunneridae</taxon>
        <taxon>Pentapetalae</taxon>
        <taxon>Caryophyllales</taxon>
        <taxon>Nepenthaceae</taxon>
        <taxon>Nepenthes</taxon>
    </lineage>
</organism>
<feature type="signal peptide" evidence="10">
    <location>
        <begin position="1"/>
        <end position="19"/>
    </location>
</feature>
<protein>
    <recommendedName>
        <fullName evidence="13">Polygalacturonase</fullName>
    </recommendedName>
</protein>
<dbReference type="InterPro" id="IPR006626">
    <property type="entry name" value="PbH1"/>
</dbReference>
<evidence type="ECO:0000256" key="6">
    <source>
        <dbReference type="ARBA" id="ARBA00023295"/>
    </source>
</evidence>
<sequence>MALQVLFIIFLYNTALCSAARDTYSVVNFGATPGGKTDSSEGFLAAWTAACGSDSPSTVYVPSGRFLVSSPTVFSGKDCKSTAITFRIDGSLVAPSDYRVLGNADTWLTFESVTGVTISGGVLDGQGAGLWACKASRGGCPGGAVTLRFTNSKNVVVSGLTSVNSQLYHIVVDGCNNAQLQGIKVSASGQSPNTDGIHVQGSTGVTILSSQLATGDDCISIGAGSANLWIENVACGPGHGISIGSLGKQFNEAGVHNVTVKTVTFTGTENGLRIKSWARPSNGYVRNVLFQHATMIDVQNPIIINQNYCPDNKGCPDKASGVRISDVTYQDIHGSSATEVAVNLDCSPKNPCTNIVLEDVNLNHRRWPARSSCAHADGSTYGVVQPSDCLN</sequence>
<keyword evidence="6 9" id="KW-0326">Glycosidase</keyword>
<dbReference type="PANTHER" id="PTHR31375">
    <property type="match status" value="1"/>
</dbReference>
<dbReference type="SMART" id="SM00710">
    <property type="entry name" value="PbH1"/>
    <property type="match status" value="8"/>
</dbReference>
<evidence type="ECO:0000313" key="11">
    <source>
        <dbReference type="EMBL" id="GMH29691.1"/>
    </source>
</evidence>
<name>A0AAD3TIP7_NEPGR</name>
<dbReference type="GO" id="GO:0071555">
    <property type="term" value="P:cell wall organization"/>
    <property type="evidence" value="ECO:0007669"/>
    <property type="project" value="UniProtKB-KW"/>
</dbReference>
<dbReference type="Pfam" id="PF00295">
    <property type="entry name" value="Glyco_hydro_28"/>
    <property type="match status" value="1"/>
</dbReference>
<dbReference type="InterPro" id="IPR011050">
    <property type="entry name" value="Pectin_lyase_fold/virulence"/>
</dbReference>
<proteinExistence type="inferred from homology"/>
<evidence type="ECO:0000256" key="10">
    <source>
        <dbReference type="SAM" id="SignalP"/>
    </source>
</evidence>